<dbReference type="Gene3D" id="3.30.710.10">
    <property type="entry name" value="Potassium Channel Kv1.1, Chain A"/>
    <property type="match status" value="1"/>
</dbReference>
<proteinExistence type="inferred from homology"/>
<dbReference type="PANTHER" id="PTHR26379">
    <property type="entry name" value="BTB/POZ AND MATH DOMAIN-CONTAINING PROTEIN 1"/>
    <property type="match status" value="1"/>
</dbReference>
<keyword evidence="6" id="KW-1185">Reference proteome</keyword>
<evidence type="ECO:0000256" key="1">
    <source>
        <dbReference type="ARBA" id="ARBA00004906"/>
    </source>
</evidence>
<dbReference type="Pfam" id="PF24570">
    <property type="entry name" value="BACK_BPM_SPOP"/>
    <property type="match status" value="1"/>
</dbReference>
<sequence length="290" mass="32173">MKNNKSIKSRIWVAGGHEWEINLRPNYSWAGNHHAITLYLVLVSETAGSEVGAKLSCRLVDPTGRLSPGQEKSVSHNFTYSGCSSVLIVLMGRQELEVSGYLKDDSYTVECVITVIRKVPLEEAVANNEHRRPDAALRSTDLHRHLGELRRNGTGADVTFVVRGESFPAHRAMLASRSPVFMAELFGGIEEEALKLIEIKDMEPWRSRYDLDCLKLICEGKLADQVTVDTVATTLALAEQHNCSHLKDKCVDFITGHLDAVLETEGYKHLEASCPAVLTRLLKAAHGRNN</sequence>
<dbReference type="PROSITE" id="PS50144">
    <property type="entry name" value="MATH"/>
    <property type="match status" value="1"/>
</dbReference>
<dbReference type="PANTHER" id="PTHR26379:SF514">
    <property type="entry name" value="OS06G0668400 PROTEIN"/>
    <property type="match status" value="1"/>
</dbReference>
<feature type="domain" description="BTB" evidence="3">
    <location>
        <begin position="156"/>
        <end position="230"/>
    </location>
</feature>
<protein>
    <submittedName>
        <fullName evidence="5">Uncharacterized protein</fullName>
    </submittedName>
</protein>
<dbReference type="SMART" id="SM00225">
    <property type="entry name" value="BTB"/>
    <property type="match status" value="1"/>
</dbReference>
<dbReference type="EMBL" id="BQKI01000094">
    <property type="protein sequence ID" value="GJN37277.1"/>
    <property type="molecule type" value="Genomic_DNA"/>
</dbReference>
<dbReference type="SUPFAM" id="SSF49599">
    <property type="entry name" value="TRAF domain-like"/>
    <property type="match status" value="1"/>
</dbReference>
<dbReference type="CDD" id="cd00121">
    <property type="entry name" value="MATH"/>
    <property type="match status" value="1"/>
</dbReference>
<dbReference type="InterPro" id="IPR056423">
    <property type="entry name" value="BACK_BPM_SPOP"/>
</dbReference>
<gene>
    <name evidence="5" type="primary">gb26211</name>
    <name evidence="5" type="ORF">PR202_gb26211</name>
</gene>
<dbReference type="Gene3D" id="1.25.40.420">
    <property type="match status" value="1"/>
</dbReference>
<dbReference type="AlphaFoldDB" id="A0AAV5FQM4"/>
<comment type="similarity">
    <text evidence="2">Belongs to the Tdpoz family.</text>
</comment>
<dbReference type="GO" id="GO:0016567">
    <property type="term" value="P:protein ubiquitination"/>
    <property type="evidence" value="ECO:0007669"/>
    <property type="project" value="InterPro"/>
</dbReference>
<evidence type="ECO:0000259" key="3">
    <source>
        <dbReference type="PROSITE" id="PS50097"/>
    </source>
</evidence>
<name>A0AAV5FQM4_ELECO</name>
<dbReference type="SUPFAM" id="SSF54695">
    <property type="entry name" value="POZ domain"/>
    <property type="match status" value="1"/>
</dbReference>
<evidence type="ECO:0000313" key="5">
    <source>
        <dbReference type="EMBL" id="GJN37277.1"/>
    </source>
</evidence>
<feature type="domain" description="MATH" evidence="4">
    <location>
        <begin position="1"/>
        <end position="113"/>
    </location>
</feature>
<evidence type="ECO:0000259" key="4">
    <source>
        <dbReference type="PROSITE" id="PS50144"/>
    </source>
</evidence>
<evidence type="ECO:0000313" key="6">
    <source>
        <dbReference type="Proteomes" id="UP001054889"/>
    </source>
</evidence>
<dbReference type="InterPro" id="IPR002083">
    <property type="entry name" value="MATH/TRAF_dom"/>
</dbReference>
<dbReference type="Pfam" id="PF22486">
    <property type="entry name" value="MATH_2"/>
    <property type="match status" value="1"/>
</dbReference>
<comment type="caution">
    <text evidence="5">The sequence shown here is derived from an EMBL/GenBank/DDBJ whole genome shotgun (WGS) entry which is preliminary data.</text>
</comment>
<dbReference type="InterPro" id="IPR045005">
    <property type="entry name" value="BPM1-6"/>
</dbReference>
<dbReference type="InterPro" id="IPR000210">
    <property type="entry name" value="BTB/POZ_dom"/>
</dbReference>
<evidence type="ECO:0000256" key="2">
    <source>
        <dbReference type="ARBA" id="ARBA00010846"/>
    </source>
</evidence>
<comment type="pathway">
    <text evidence="1">Protein modification; protein ubiquitination.</text>
</comment>
<organism evidence="5 6">
    <name type="scientific">Eleusine coracana subsp. coracana</name>
    <dbReference type="NCBI Taxonomy" id="191504"/>
    <lineage>
        <taxon>Eukaryota</taxon>
        <taxon>Viridiplantae</taxon>
        <taxon>Streptophyta</taxon>
        <taxon>Embryophyta</taxon>
        <taxon>Tracheophyta</taxon>
        <taxon>Spermatophyta</taxon>
        <taxon>Magnoliopsida</taxon>
        <taxon>Liliopsida</taxon>
        <taxon>Poales</taxon>
        <taxon>Poaceae</taxon>
        <taxon>PACMAD clade</taxon>
        <taxon>Chloridoideae</taxon>
        <taxon>Cynodonteae</taxon>
        <taxon>Eleusininae</taxon>
        <taxon>Eleusine</taxon>
    </lineage>
</organism>
<reference evidence="5" key="2">
    <citation type="submission" date="2021-12" db="EMBL/GenBank/DDBJ databases">
        <title>Resequencing data analysis of finger millet.</title>
        <authorList>
            <person name="Hatakeyama M."/>
            <person name="Aluri S."/>
            <person name="Balachadran M.T."/>
            <person name="Sivarajan S.R."/>
            <person name="Poveda L."/>
            <person name="Shimizu-Inatsugi R."/>
            <person name="Schlapbach R."/>
            <person name="Sreeman S.M."/>
            <person name="Shimizu K.K."/>
        </authorList>
    </citation>
    <scope>NUCLEOTIDE SEQUENCE</scope>
</reference>
<accession>A0AAV5FQM4</accession>
<dbReference type="InterPro" id="IPR011333">
    <property type="entry name" value="SKP1/BTB/POZ_sf"/>
</dbReference>
<reference evidence="5" key="1">
    <citation type="journal article" date="2018" name="DNA Res.">
        <title>Multiple hybrid de novo genome assembly of finger millet, an orphan allotetraploid crop.</title>
        <authorList>
            <person name="Hatakeyama M."/>
            <person name="Aluri S."/>
            <person name="Balachadran M.T."/>
            <person name="Sivarajan S.R."/>
            <person name="Patrignani A."/>
            <person name="Gruter S."/>
            <person name="Poveda L."/>
            <person name="Shimizu-Inatsugi R."/>
            <person name="Baeten J."/>
            <person name="Francoijs K.J."/>
            <person name="Nataraja K.N."/>
            <person name="Reddy Y.A.N."/>
            <person name="Phadnis S."/>
            <person name="Ravikumar R.L."/>
            <person name="Schlapbach R."/>
            <person name="Sreeman S.M."/>
            <person name="Shimizu K.K."/>
        </authorList>
    </citation>
    <scope>NUCLEOTIDE SEQUENCE</scope>
</reference>
<dbReference type="InterPro" id="IPR008974">
    <property type="entry name" value="TRAF-like"/>
</dbReference>
<dbReference type="Gene3D" id="2.60.210.10">
    <property type="entry name" value="Apoptosis, Tumor Necrosis Factor Receptor Associated Protein 2, Chain A"/>
    <property type="match status" value="1"/>
</dbReference>
<dbReference type="Proteomes" id="UP001054889">
    <property type="component" value="Unassembled WGS sequence"/>
</dbReference>
<dbReference type="PROSITE" id="PS50097">
    <property type="entry name" value="BTB"/>
    <property type="match status" value="1"/>
</dbReference>